<sequence>MKQVWRLVSVQLWAMLGSMFAIGEMRKKKTRVLYVGFTFFALIMSMVSFFYGYSMGLSLKQFNSIEIMPSLFMALTSMAVLFTTIYKVKGTLFGFEDYDMVMSLPISTGKIVASRIILLYSINLVFVLIVIIPMMVAYGILVRPSVGFYIFNVLTVFFIPLIPIIIATFFGTVITYISMGFRYSNIIYMVFTFIFLIGIMISPYILADSQQVLVELGKYLSKQINTIYPLAGLYFEAVINLDFWSLLIFIAISVIAFILFSLLVGKVFVKINTTIMTGRYKGNYKLGKLKSNKPLTALYRKELKRYFSSPVYVMNTGFGIAIMFIGAIALPFVNLNDLAAEMQMMGDLHDFVPIFITFCIATSCTTMASISMEGKNIWIVKSIPVSVITVFASKILVNLTILSPVIPATILIIITLKIPFIKGLLILLTAVSFSVFISMYGLMINLNFPNLQWSSETVVVKQSTASMISVFSGLGLLALQYFLWIYTGNYMVAALVFICILWLLNLVIYKILTGKGRKQFESL</sequence>
<name>A0A0K8J367_9FIRM</name>
<dbReference type="Proteomes" id="UP000196053">
    <property type="component" value="Chromosome I"/>
</dbReference>
<feature type="transmembrane region" description="Helical" evidence="1">
    <location>
        <begin position="71"/>
        <end position="95"/>
    </location>
</feature>
<reference evidence="3" key="1">
    <citation type="submission" date="2015-09" db="EMBL/GenBank/DDBJ databases">
        <authorList>
            <person name="Wibberg D."/>
        </authorList>
    </citation>
    <scope>NUCLEOTIDE SEQUENCE [LARGE SCALE GENOMIC DNA]</scope>
    <source>
        <strain evidence="3">SD1D</strain>
    </source>
</reference>
<keyword evidence="1" id="KW-1133">Transmembrane helix</keyword>
<proteinExistence type="predicted"/>
<keyword evidence="1" id="KW-0472">Membrane</keyword>
<dbReference type="AlphaFoldDB" id="A0A0K8J367"/>
<gene>
    <name evidence="2" type="ORF">SD1D_0404</name>
</gene>
<dbReference type="RefSeq" id="WP_058257377.1">
    <property type="nucleotide sequence ID" value="NZ_LN879430.1"/>
</dbReference>
<evidence type="ECO:0000313" key="3">
    <source>
        <dbReference type="Proteomes" id="UP000196053"/>
    </source>
</evidence>
<protein>
    <submittedName>
        <fullName evidence="2">Putative membrane protein</fullName>
    </submittedName>
</protein>
<feature type="transmembrane region" description="Helical" evidence="1">
    <location>
        <begin position="391"/>
        <end position="414"/>
    </location>
</feature>
<feature type="transmembrane region" description="Helical" evidence="1">
    <location>
        <begin position="186"/>
        <end position="206"/>
    </location>
</feature>
<keyword evidence="1" id="KW-0812">Transmembrane</keyword>
<evidence type="ECO:0000313" key="2">
    <source>
        <dbReference type="EMBL" id="CUH91957.1"/>
    </source>
</evidence>
<feature type="transmembrane region" description="Helical" evidence="1">
    <location>
        <begin position="243"/>
        <end position="269"/>
    </location>
</feature>
<feature type="transmembrane region" description="Helical" evidence="1">
    <location>
        <begin position="352"/>
        <end position="370"/>
    </location>
</feature>
<feature type="transmembrane region" description="Helical" evidence="1">
    <location>
        <begin position="147"/>
        <end position="174"/>
    </location>
</feature>
<keyword evidence="3" id="KW-1185">Reference proteome</keyword>
<feature type="transmembrane region" description="Helical" evidence="1">
    <location>
        <begin position="311"/>
        <end position="332"/>
    </location>
</feature>
<feature type="transmembrane region" description="Helical" evidence="1">
    <location>
        <begin position="116"/>
        <end position="141"/>
    </location>
</feature>
<feature type="transmembrane region" description="Helical" evidence="1">
    <location>
        <begin position="464"/>
        <end position="484"/>
    </location>
</feature>
<evidence type="ECO:0000256" key="1">
    <source>
        <dbReference type="SAM" id="Phobius"/>
    </source>
</evidence>
<accession>A0A0K8J367</accession>
<dbReference type="OrthoDB" id="138672at2"/>
<feature type="transmembrane region" description="Helical" evidence="1">
    <location>
        <begin position="490"/>
        <end position="512"/>
    </location>
</feature>
<dbReference type="EMBL" id="LN879430">
    <property type="protein sequence ID" value="CUH91957.1"/>
    <property type="molecule type" value="Genomic_DNA"/>
</dbReference>
<organism evidence="2 3">
    <name type="scientific">Herbinix luporum</name>
    <dbReference type="NCBI Taxonomy" id="1679721"/>
    <lineage>
        <taxon>Bacteria</taxon>
        <taxon>Bacillati</taxon>
        <taxon>Bacillota</taxon>
        <taxon>Clostridia</taxon>
        <taxon>Lachnospirales</taxon>
        <taxon>Lachnospiraceae</taxon>
        <taxon>Herbinix</taxon>
    </lineage>
</organism>
<dbReference type="KEGG" id="hsd:SD1D_0404"/>
<feature type="transmembrane region" description="Helical" evidence="1">
    <location>
        <begin position="32"/>
        <end position="51"/>
    </location>
</feature>
<feature type="transmembrane region" description="Helical" evidence="1">
    <location>
        <begin position="420"/>
        <end position="443"/>
    </location>
</feature>